<dbReference type="Proteomes" id="UP001142489">
    <property type="component" value="Unassembled WGS sequence"/>
</dbReference>
<dbReference type="AlphaFoldDB" id="A0A9Q0XV57"/>
<evidence type="ECO:0000256" key="1">
    <source>
        <dbReference type="ARBA" id="ARBA00009458"/>
    </source>
</evidence>
<evidence type="ECO:0000256" key="3">
    <source>
        <dbReference type="ARBA" id="ARBA00022703"/>
    </source>
</evidence>
<dbReference type="OrthoDB" id="9948726at2759"/>
<organism evidence="5 6">
    <name type="scientific">Phrynocephalus forsythii</name>
    <dbReference type="NCBI Taxonomy" id="171643"/>
    <lineage>
        <taxon>Eukaryota</taxon>
        <taxon>Metazoa</taxon>
        <taxon>Chordata</taxon>
        <taxon>Craniata</taxon>
        <taxon>Vertebrata</taxon>
        <taxon>Euteleostomi</taxon>
        <taxon>Lepidosauria</taxon>
        <taxon>Squamata</taxon>
        <taxon>Bifurcata</taxon>
        <taxon>Unidentata</taxon>
        <taxon>Episquamata</taxon>
        <taxon>Toxicofera</taxon>
        <taxon>Iguania</taxon>
        <taxon>Acrodonta</taxon>
        <taxon>Agamidae</taxon>
        <taxon>Agaminae</taxon>
        <taxon>Phrynocephalus</taxon>
    </lineage>
</organism>
<dbReference type="PROSITE" id="PS01258">
    <property type="entry name" value="BH2"/>
    <property type="match status" value="1"/>
</dbReference>
<evidence type="ECO:0000313" key="6">
    <source>
        <dbReference type="Proteomes" id="UP001142489"/>
    </source>
</evidence>
<comment type="similarity">
    <text evidence="1">Belongs to the Bcl-2 family.</text>
</comment>
<evidence type="ECO:0000256" key="4">
    <source>
        <dbReference type="SAM" id="MobiDB-lite"/>
    </source>
</evidence>
<keyword evidence="6" id="KW-1185">Reference proteome</keyword>
<evidence type="ECO:0000313" key="5">
    <source>
        <dbReference type="EMBL" id="KAJ7329430.1"/>
    </source>
</evidence>
<dbReference type="Gene3D" id="1.10.437.10">
    <property type="entry name" value="Blc2-like"/>
    <property type="match status" value="1"/>
</dbReference>
<dbReference type="InterPro" id="IPR020726">
    <property type="entry name" value="Bcl2_BH2_motif_CS"/>
</dbReference>
<evidence type="ECO:0008006" key="7">
    <source>
        <dbReference type="Google" id="ProtNLM"/>
    </source>
</evidence>
<dbReference type="EMBL" id="JAPFRF010000006">
    <property type="protein sequence ID" value="KAJ7329430.1"/>
    <property type="molecule type" value="Genomic_DNA"/>
</dbReference>
<feature type="region of interest" description="Disordered" evidence="4">
    <location>
        <begin position="1"/>
        <end position="20"/>
    </location>
</feature>
<accession>A0A9Q0XV57</accession>
<dbReference type="GO" id="GO:2001236">
    <property type="term" value="P:regulation of extrinsic apoptotic signaling pathway"/>
    <property type="evidence" value="ECO:0007669"/>
    <property type="project" value="TreeGrafter"/>
</dbReference>
<dbReference type="SUPFAM" id="SSF56854">
    <property type="entry name" value="Bcl-2 inhibitors of programmed cell death"/>
    <property type="match status" value="1"/>
</dbReference>
<proteinExistence type="inferred from homology"/>
<protein>
    <recommendedName>
        <fullName evidence="7">Apoptosis facilitator Bcl-2-like protein 14</fullName>
    </recommendedName>
</protein>
<dbReference type="PROSITE" id="PS50062">
    <property type="entry name" value="BCL2_FAMILY"/>
    <property type="match status" value="1"/>
</dbReference>
<keyword evidence="2" id="KW-0597">Phosphoprotein</keyword>
<dbReference type="InterPro" id="IPR002475">
    <property type="entry name" value="Bcl2-like"/>
</dbReference>
<name>A0A9Q0XV57_9SAUR</name>
<dbReference type="InterPro" id="IPR036834">
    <property type="entry name" value="Bcl-2-like_sf"/>
</dbReference>
<gene>
    <name evidence="5" type="ORF">JRQ81_015604</name>
</gene>
<feature type="region of interest" description="Disordered" evidence="4">
    <location>
        <begin position="50"/>
        <end position="99"/>
    </location>
</feature>
<comment type="caution">
    <text evidence="5">The sequence shown here is derived from an EMBL/GenBank/DDBJ whole genome shotgun (WGS) entry which is preliminary data.</text>
</comment>
<keyword evidence="3" id="KW-0053">Apoptosis</keyword>
<dbReference type="PANTHER" id="PTHR14965">
    <property type="entry name" value="SI:CH73-248E21.1"/>
    <property type="match status" value="1"/>
</dbReference>
<dbReference type="GO" id="GO:0006915">
    <property type="term" value="P:apoptotic process"/>
    <property type="evidence" value="ECO:0007669"/>
    <property type="project" value="UniProtKB-KW"/>
</dbReference>
<feature type="compositionally biased region" description="Basic and acidic residues" evidence="4">
    <location>
        <begin position="67"/>
        <end position="83"/>
    </location>
</feature>
<sequence length="332" mass="37204">MNGASSASLEEIPLDDVDRNSTEYRMLMAYAQRRLPASKYKQLLKEELKSPGGARLYQEDGQAGDPASERKKHDTSSPEDQKQPSRNRSRKRRKKKITKSPWKRLLLPSCLRAETEGEAPKRVAEEDDGNRPQSAQIKKFTSLPKAQQDDPAITLVVARLAEIVDNSRSSEQDGFKALTRSVSLEVDGGWSSEAGLEDVDGKDEEEKIINTIVAILRKSGDELQTKIEKDKSFLRQVLDLMSSYTFYRRVADQVIGKVLVADPTMDSEIHIQETKIAFAMEVATRLSTLGSHPMNIVLGFGIKYLKENVSPWIQSQGGWEKALGLPDQEEVE</sequence>
<feature type="region of interest" description="Disordered" evidence="4">
    <location>
        <begin position="116"/>
        <end position="135"/>
    </location>
</feature>
<dbReference type="PANTHER" id="PTHR14965:SF1">
    <property type="entry name" value="APOPTOSIS FACILITATOR BCL-2-LIKE PROTEIN 14"/>
    <property type="match status" value="1"/>
</dbReference>
<reference evidence="5" key="1">
    <citation type="journal article" date="2023" name="DNA Res.">
        <title>Chromosome-level genome assembly of Phrynocephalus forsythii using third-generation DNA sequencing and Hi-C analysis.</title>
        <authorList>
            <person name="Qi Y."/>
            <person name="Zhao W."/>
            <person name="Zhao Y."/>
            <person name="Niu C."/>
            <person name="Cao S."/>
            <person name="Zhang Y."/>
        </authorList>
    </citation>
    <scope>NUCLEOTIDE SEQUENCE</scope>
    <source>
        <tissue evidence="5">Muscle</tissue>
    </source>
</reference>
<evidence type="ECO:0000256" key="2">
    <source>
        <dbReference type="ARBA" id="ARBA00022553"/>
    </source>
</evidence>
<feature type="compositionally biased region" description="Basic residues" evidence="4">
    <location>
        <begin position="85"/>
        <end position="99"/>
    </location>
</feature>